<dbReference type="PROSITE" id="PS00018">
    <property type="entry name" value="EF_HAND_1"/>
    <property type="match status" value="1"/>
</dbReference>
<comment type="caution">
    <text evidence="7">The sequence shown here is derived from an EMBL/GenBank/DDBJ whole genome shotgun (WGS) entry which is preliminary data.</text>
</comment>
<evidence type="ECO:0000313" key="8">
    <source>
        <dbReference type="Proteomes" id="UP000324897"/>
    </source>
</evidence>
<dbReference type="Proteomes" id="UP000324897">
    <property type="component" value="Chromosome 4"/>
</dbReference>
<dbReference type="InterPro" id="IPR018247">
    <property type="entry name" value="EF_Hand_1_Ca_BS"/>
</dbReference>
<organism evidence="7 8">
    <name type="scientific">Eragrostis curvula</name>
    <name type="common">weeping love grass</name>
    <dbReference type="NCBI Taxonomy" id="38414"/>
    <lineage>
        <taxon>Eukaryota</taxon>
        <taxon>Viridiplantae</taxon>
        <taxon>Streptophyta</taxon>
        <taxon>Embryophyta</taxon>
        <taxon>Tracheophyta</taxon>
        <taxon>Spermatophyta</taxon>
        <taxon>Magnoliopsida</taxon>
        <taxon>Liliopsida</taxon>
        <taxon>Poales</taxon>
        <taxon>Poaceae</taxon>
        <taxon>PACMAD clade</taxon>
        <taxon>Chloridoideae</taxon>
        <taxon>Eragrostideae</taxon>
        <taxon>Eragrostidinae</taxon>
        <taxon>Eragrostis</taxon>
    </lineage>
</organism>
<evidence type="ECO:0000256" key="1">
    <source>
        <dbReference type="ARBA" id="ARBA00022723"/>
    </source>
</evidence>
<dbReference type="InterPro" id="IPR002048">
    <property type="entry name" value="EF_hand_dom"/>
</dbReference>
<dbReference type="SUPFAM" id="SSF47473">
    <property type="entry name" value="EF-hand"/>
    <property type="match status" value="1"/>
</dbReference>
<dbReference type="Gramene" id="TVU37728">
    <property type="protein sequence ID" value="TVU37728"/>
    <property type="gene ID" value="EJB05_11059"/>
</dbReference>
<evidence type="ECO:0000256" key="5">
    <source>
        <dbReference type="SAM" id="Phobius"/>
    </source>
</evidence>
<evidence type="ECO:0000256" key="4">
    <source>
        <dbReference type="SAM" id="MobiDB-lite"/>
    </source>
</evidence>
<keyword evidence="5" id="KW-1133">Transmembrane helix</keyword>
<dbReference type="EMBL" id="RWGY01000007">
    <property type="protein sequence ID" value="TVU37728.1"/>
    <property type="molecule type" value="Genomic_DNA"/>
</dbReference>
<keyword evidence="3" id="KW-0106">Calcium</keyword>
<evidence type="ECO:0000259" key="6">
    <source>
        <dbReference type="PROSITE" id="PS50222"/>
    </source>
</evidence>
<keyword evidence="5" id="KW-0472">Membrane</keyword>
<dbReference type="GO" id="GO:0005509">
    <property type="term" value="F:calcium ion binding"/>
    <property type="evidence" value="ECO:0007669"/>
    <property type="project" value="InterPro"/>
</dbReference>
<name>A0A5J9VPM1_9POAL</name>
<keyword evidence="1" id="KW-0479">Metal-binding</keyword>
<dbReference type="CDD" id="cd00051">
    <property type="entry name" value="EFh"/>
    <property type="match status" value="1"/>
</dbReference>
<dbReference type="InterPro" id="IPR039647">
    <property type="entry name" value="EF_hand_pair_protein_CML-like"/>
</dbReference>
<dbReference type="Pfam" id="PF13499">
    <property type="entry name" value="EF-hand_7"/>
    <property type="match status" value="1"/>
</dbReference>
<dbReference type="AlphaFoldDB" id="A0A5J9VPM1"/>
<feature type="region of interest" description="Disordered" evidence="4">
    <location>
        <begin position="72"/>
        <end position="100"/>
    </location>
</feature>
<evidence type="ECO:0000256" key="2">
    <source>
        <dbReference type="ARBA" id="ARBA00022737"/>
    </source>
</evidence>
<dbReference type="OrthoDB" id="26525at2759"/>
<reference evidence="7 8" key="1">
    <citation type="journal article" date="2019" name="Sci. Rep.">
        <title>A high-quality genome of Eragrostis curvula grass provides insights into Poaceae evolution and supports new strategies to enhance forage quality.</title>
        <authorList>
            <person name="Carballo J."/>
            <person name="Santos B.A.C.M."/>
            <person name="Zappacosta D."/>
            <person name="Garbus I."/>
            <person name="Selva J.P."/>
            <person name="Gallo C.A."/>
            <person name="Diaz A."/>
            <person name="Albertini E."/>
            <person name="Caccamo M."/>
            <person name="Echenique V."/>
        </authorList>
    </citation>
    <scope>NUCLEOTIDE SEQUENCE [LARGE SCALE GENOMIC DNA]</scope>
    <source>
        <strain evidence="8">cv. Victoria</strain>
        <tissue evidence="7">Leaf</tissue>
    </source>
</reference>
<gene>
    <name evidence="7" type="ORF">EJB05_11059</name>
</gene>
<keyword evidence="8" id="KW-1185">Reference proteome</keyword>
<dbReference type="PROSITE" id="PS50222">
    <property type="entry name" value="EF_HAND_2"/>
    <property type="match status" value="1"/>
</dbReference>
<feature type="domain" description="EF-hand" evidence="6">
    <location>
        <begin position="142"/>
        <end position="177"/>
    </location>
</feature>
<dbReference type="Gene3D" id="1.10.238.10">
    <property type="entry name" value="EF-hand"/>
    <property type="match status" value="1"/>
</dbReference>
<dbReference type="PANTHER" id="PTHR10891">
    <property type="entry name" value="EF-HAND CALCIUM-BINDING DOMAIN CONTAINING PROTEIN"/>
    <property type="match status" value="1"/>
</dbReference>
<keyword evidence="5" id="KW-0812">Transmembrane</keyword>
<dbReference type="InterPro" id="IPR011992">
    <property type="entry name" value="EF-hand-dom_pair"/>
</dbReference>
<feature type="non-terminal residue" evidence="7">
    <location>
        <position position="1"/>
    </location>
</feature>
<evidence type="ECO:0000256" key="3">
    <source>
        <dbReference type="ARBA" id="ARBA00022837"/>
    </source>
</evidence>
<protein>
    <recommendedName>
        <fullName evidence="6">EF-hand domain-containing protein</fullName>
    </recommendedName>
</protein>
<dbReference type="SMART" id="SM00054">
    <property type="entry name" value="EFh"/>
    <property type="match status" value="1"/>
</dbReference>
<feature type="transmembrane region" description="Helical" evidence="5">
    <location>
        <begin position="25"/>
        <end position="46"/>
    </location>
</feature>
<keyword evidence="2" id="KW-0677">Repeat</keyword>
<sequence>MAERTMATAATRPLLRRVLSFREPLLIIPYLFSFIATAATAFYGSYSSFLQSFARSLFPSAAAKCPYATPAAAAGDDDSPCNAVEDEGSSLSSEEEDAPLSREEVEAIMSRIGLAASGNGLAAPSGLLGRDEVARLFDAEEPSFAEVRRAFAVFDADGDGFIGAADLQAALARLGVAEDDAACRAMIAAAGGGRDGRMSLFQFVTFLEAGLC</sequence>
<feature type="compositionally biased region" description="Acidic residues" evidence="4">
    <location>
        <begin position="75"/>
        <end position="98"/>
    </location>
</feature>
<evidence type="ECO:0000313" key="7">
    <source>
        <dbReference type="EMBL" id="TVU37728.1"/>
    </source>
</evidence>
<proteinExistence type="predicted"/>
<accession>A0A5J9VPM1</accession>